<accession>A0A380TDS0</accession>
<feature type="region of interest" description="Disordered" evidence="1">
    <location>
        <begin position="41"/>
        <end position="61"/>
    </location>
</feature>
<reference evidence="2" key="1">
    <citation type="submission" date="2018-07" db="EMBL/GenBank/DDBJ databases">
        <authorList>
            <person name="Quirk P.G."/>
            <person name="Krulwich T.A."/>
        </authorList>
    </citation>
    <scope>NUCLEOTIDE SEQUENCE</scope>
</reference>
<evidence type="ECO:0000256" key="1">
    <source>
        <dbReference type="SAM" id="MobiDB-lite"/>
    </source>
</evidence>
<evidence type="ECO:0000313" key="2">
    <source>
        <dbReference type="EMBL" id="SUS06615.1"/>
    </source>
</evidence>
<protein>
    <submittedName>
        <fullName evidence="2">Uncharacterized protein</fullName>
    </submittedName>
</protein>
<dbReference type="EMBL" id="UIDG01000226">
    <property type="protein sequence ID" value="SUS06615.1"/>
    <property type="molecule type" value="Genomic_DNA"/>
</dbReference>
<organism evidence="2">
    <name type="scientific">metagenome</name>
    <dbReference type="NCBI Taxonomy" id="256318"/>
    <lineage>
        <taxon>unclassified sequences</taxon>
        <taxon>metagenomes</taxon>
    </lineage>
</organism>
<gene>
    <name evidence="2" type="ORF">DF3PB_3010004</name>
</gene>
<name>A0A380TDS0_9ZZZZ</name>
<dbReference type="AlphaFoldDB" id="A0A380TDS0"/>
<sequence length="61" mass="6588">MNRLHSSARHPPGGLYIAAFCTAATPLRFGLADIASARTERFTPRAPQRQKIVAPGSNRAL</sequence>
<proteinExistence type="predicted"/>